<dbReference type="InterPro" id="IPR032675">
    <property type="entry name" value="LRR_dom_sf"/>
</dbReference>
<proteinExistence type="predicted"/>
<dbReference type="GO" id="GO:0031267">
    <property type="term" value="F:small GTPase binding"/>
    <property type="evidence" value="ECO:0007669"/>
    <property type="project" value="TreeGrafter"/>
</dbReference>
<gene>
    <name evidence="5" type="ORF">KIPB_003415</name>
</gene>
<reference evidence="5 6" key="1">
    <citation type="journal article" date="2018" name="PLoS ONE">
        <title>The draft genome of Kipferlia bialata reveals reductive genome evolution in fornicate parasites.</title>
        <authorList>
            <person name="Tanifuji G."/>
            <person name="Takabayashi S."/>
            <person name="Kume K."/>
            <person name="Takagi M."/>
            <person name="Nakayama T."/>
            <person name="Kamikawa R."/>
            <person name="Inagaki Y."/>
            <person name="Hashimoto T."/>
        </authorList>
    </citation>
    <scope>NUCLEOTIDE SEQUENCE [LARGE SCALE GENOMIC DNA]</scope>
    <source>
        <strain evidence="5">NY0173</strain>
    </source>
</reference>
<sequence>MTSISIACHTGVYSATGREAVPLERLTERCLKEAQAHLRERFGQCDVDSSISPSLTRTKRDAVADLDCVVHTVLGIVRTTQLAVLATALEEAMSLTNGDGEETLTVGGCRYRVIPRSESKEPDYGNGTPLSVFLPSPVRVLTEDIKIERISLAGNFMDVPACTQLCRILAHPCVTPSLTTLCLTRNFISNSGATEIGEALTSGVGCVSLREVYLSNADLGNKGLACLLQAIASVPPASSLTETEPEAEPEAETPKPEAEAEDVEADAECPPSRPPPPAGVQLSILDLGDNRLGDKAAADLVTFLSGQTHLERLSLRGNLISHKGVTALAAGLASCPEGQGLCRLRHLDIGQIPLKAKTAPAGVAALVGACPALDTLVLSECSLSPATALTVVEEALKREGSAETELRVDISGNKLGDAGLLSLVTALVASPRPENTPALSLSCNTCGVSVKGVQSVLPVLTEAEAGHALKYLGLASNKLSEADKAGVAQAFERLEGVTVAL</sequence>
<feature type="region of interest" description="Disordered" evidence="4">
    <location>
        <begin position="237"/>
        <end position="282"/>
    </location>
</feature>
<dbReference type="PANTHER" id="PTHR24113:SF12">
    <property type="entry name" value="RAN GTPASE-ACTIVATING PROTEIN 1"/>
    <property type="match status" value="1"/>
</dbReference>
<dbReference type="Pfam" id="PF13516">
    <property type="entry name" value="LRR_6"/>
    <property type="match status" value="3"/>
</dbReference>
<dbReference type="GO" id="GO:0048471">
    <property type="term" value="C:perinuclear region of cytoplasm"/>
    <property type="evidence" value="ECO:0007669"/>
    <property type="project" value="TreeGrafter"/>
</dbReference>
<dbReference type="InterPro" id="IPR001611">
    <property type="entry name" value="Leu-rich_rpt"/>
</dbReference>
<name>A0A9K3GGM6_9EUKA</name>
<comment type="caution">
    <text evidence="5">The sequence shown here is derived from an EMBL/GenBank/DDBJ whole genome shotgun (WGS) entry which is preliminary data.</text>
</comment>
<keyword evidence="1" id="KW-0343">GTPase activation</keyword>
<evidence type="ECO:0000256" key="4">
    <source>
        <dbReference type="SAM" id="MobiDB-lite"/>
    </source>
</evidence>
<dbReference type="AlphaFoldDB" id="A0A9K3GGM6"/>
<accession>A0A9K3GGM6</accession>
<protein>
    <submittedName>
        <fullName evidence="5">Uncharacterized protein</fullName>
    </submittedName>
</protein>
<evidence type="ECO:0000313" key="5">
    <source>
        <dbReference type="EMBL" id="GIQ82303.1"/>
    </source>
</evidence>
<keyword evidence="6" id="KW-1185">Reference proteome</keyword>
<keyword evidence="2" id="KW-0433">Leucine-rich repeat</keyword>
<evidence type="ECO:0000256" key="2">
    <source>
        <dbReference type="ARBA" id="ARBA00022614"/>
    </source>
</evidence>
<dbReference type="OrthoDB" id="184583at2759"/>
<dbReference type="EMBL" id="BDIP01000652">
    <property type="protein sequence ID" value="GIQ82303.1"/>
    <property type="molecule type" value="Genomic_DNA"/>
</dbReference>
<dbReference type="GO" id="GO:0005829">
    <property type="term" value="C:cytosol"/>
    <property type="evidence" value="ECO:0007669"/>
    <property type="project" value="TreeGrafter"/>
</dbReference>
<organism evidence="5 6">
    <name type="scientific">Kipferlia bialata</name>
    <dbReference type="NCBI Taxonomy" id="797122"/>
    <lineage>
        <taxon>Eukaryota</taxon>
        <taxon>Metamonada</taxon>
        <taxon>Carpediemonas-like organisms</taxon>
        <taxon>Kipferlia</taxon>
    </lineage>
</organism>
<dbReference type="SMART" id="SM00368">
    <property type="entry name" value="LRR_RI"/>
    <property type="match status" value="7"/>
</dbReference>
<dbReference type="InterPro" id="IPR027038">
    <property type="entry name" value="RanGap"/>
</dbReference>
<dbReference type="GO" id="GO:0005096">
    <property type="term" value="F:GTPase activator activity"/>
    <property type="evidence" value="ECO:0007669"/>
    <property type="project" value="UniProtKB-KW"/>
</dbReference>
<dbReference type="GO" id="GO:0005634">
    <property type="term" value="C:nucleus"/>
    <property type="evidence" value="ECO:0007669"/>
    <property type="project" value="TreeGrafter"/>
</dbReference>
<evidence type="ECO:0000256" key="1">
    <source>
        <dbReference type="ARBA" id="ARBA00022468"/>
    </source>
</evidence>
<dbReference type="PANTHER" id="PTHR24113">
    <property type="entry name" value="RAN GTPASE-ACTIVATING PROTEIN 1"/>
    <property type="match status" value="1"/>
</dbReference>
<keyword evidence="3" id="KW-0677">Repeat</keyword>
<dbReference type="GO" id="GO:0006913">
    <property type="term" value="P:nucleocytoplasmic transport"/>
    <property type="evidence" value="ECO:0007669"/>
    <property type="project" value="TreeGrafter"/>
</dbReference>
<evidence type="ECO:0000256" key="3">
    <source>
        <dbReference type="ARBA" id="ARBA00022737"/>
    </source>
</evidence>
<dbReference type="SUPFAM" id="SSF52047">
    <property type="entry name" value="RNI-like"/>
    <property type="match status" value="1"/>
</dbReference>
<dbReference type="Proteomes" id="UP000265618">
    <property type="component" value="Unassembled WGS sequence"/>
</dbReference>
<evidence type="ECO:0000313" key="6">
    <source>
        <dbReference type="Proteomes" id="UP000265618"/>
    </source>
</evidence>
<dbReference type="Gene3D" id="3.80.10.10">
    <property type="entry name" value="Ribonuclease Inhibitor"/>
    <property type="match status" value="2"/>
</dbReference>